<name>A0A0R1KH53_9LACO</name>
<dbReference type="STRING" id="1423775.FD03_GL002623"/>
<gene>
    <name evidence="2" type="ORF">FD03_GL002623</name>
</gene>
<dbReference type="EMBL" id="AZDZ01000006">
    <property type="protein sequence ID" value="KRK80233.1"/>
    <property type="molecule type" value="Genomic_DNA"/>
</dbReference>
<keyword evidence="3" id="KW-1185">Reference proteome</keyword>
<evidence type="ECO:0000313" key="2">
    <source>
        <dbReference type="EMBL" id="KRK80233.1"/>
    </source>
</evidence>
<dbReference type="Proteomes" id="UP000051248">
    <property type="component" value="Unassembled WGS sequence"/>
</dbReference>
<protein>
    <submittedName>
        <fullName evidence="2">Uncharacterized protein</fullName>
    </submittedName>
</protein>
<comment type="caution">
    <text evidence="2">The sequence shown here is derived from an EMBL/GenBank/DDBJ whole genome shotgun (WGS) entry which is preliminary data.</text>
</comment>
<dbReference type="PATRIC" id="fig|1423775.4.peg.2671"/>
<dbReference type="eggNOG" id="ENOG5033IEZ">
    <property type="taxonomic scope" value="Bacteria"/>
</dbReference>
<feature type="region of interest" description="Disordered" evidence="1">
    <location>
        <begin position="56"/>
        <end position="85"/>
    </location>
</feature>
<accession>A0A0R1KH53</accession>
<reference evidence="2 3" key="1">
    <citation type="journal article" date="2015" name="Genome Announc.">
        <title>Expanding the biotechnology potential of lactobacilli through comparative genomics of 213 strains and associated genera.</title>
        <authorList>
            <person name="Sun Z."/>
            <person name="Harris H.M."/>
            <person name="McCann A."/>
            <person name="Guo C."/>
            <person name="Argimon S."/>
            <person name="Zhang W."/>
            <person name="Yang X."/>
            <person name="Jeffery I.B."/>
            <person name="Cooney J.C."/>
            <person name="Kagawa T.F."/>
            <person name="Liu W."/>
            <person name="Song Y."/>
            <person name="Salvetti E."/>
            <person name="Wrobel A."/>
            <person name="Rasinkangas P."/>
            <person name="Parkhill J."/>
            <person name="Rea M.C."/>
            <person name="O'Sullivan O."/>
            <person name="Ritari J."/>
            <person name="Douillard F.P."/>
            <person name="Paul Ross R."/>
            <person name="Yang R."/>
            <person name="Briner A.E."/>
            <person name="Felis G.E."/>
            <person name="de Vos W.M."/>
            <person name="Barrangou R."/>
            <person name="Klaenhammer T.R."/>
            <person name="Caufield P.W."/>
            <person name="Cui Y."/>
            <person name="Zhang H."/>
            <person name="O'Toole P.W."/>
        </authorList>
    </citation>
    <scope>NUCLEOTIDE SEQUENCE [LARGE SCALE GENOMIC DNA]</scope>
    <source>
        <strain evidence="2 3">DSM 19682</strain>
    </source>
</reference>
<dbReference type="OrthoDB" id="2295367at2"/>
<sequence length="156" mass="17623">MKITLENQYLVPSIEFLKAAKLKGTQSLARSKFIKLLQVSLQSLGDAEMEMLKQYGEPEDNSKPVAEDNPLKKLPDGNFYIPDENKQEWNSEHTKLLKQEAEIEGGTYLGHTADMLKVVDDYAANTELAGNDAEVYFQLHEALESATQNDEKEDEE</sequence>
<feature type="compositionally biased region" description="Basic and acidic residues" evidence="1">
    <location>
        <begin position="60"/>
        <end position="75"/>
    </location>
</feature>
<dbReference type="RefSeq" id="WP_025025164.1">
    <property type="nucleotide sequence ID" value="NZ_AZDZ01000006.1"/>
</dbReference>
<proteinExistence type="predicted"/>
<evidence type="ECO:0000256" key="1">
    <source>
        <dbReference type="SAM" id="MobiDB-lite"/>
    </source>
</evidence>
<organism evidence="2 3">
    <name type="scientific">Companilactobacillus nodensis DSM 19682 = JCM 14932 = NBRC 107160</name>
    <dbReference type="NCBI Taxonomy" id="1423775"/>
    <lineage>
        <taxon>Bacteria</taxon>
        <taxon>Bacillati</taxon>
        <taxon>Bacillota</taxon>
        <taxon>Bacilli</taxon>
        <taxon>Lactobacillales</taxon>
        <taxon>Lactobacillaceae</taxon>
        <taxon>Companilactobacillus</taxon>
    </lineage>
</organism>
<evidence type="ECO:0000313" key="3">
    <source>
        <dbReference type="Proteomes" id="UP000051248"/>
    </source>
</evidence>
<dbReference type="AlphaFoldDB" id="A0A0R1KH53"/>